<organism evidence="1 2">
    <name type="scientific">Leisingera caerulea</name>
    <name type="common">Phaeobacter caeruleus</name>
    <dbReference type="NCBI Taxonomy" id="506591"/>
    <lineage>
        <taxon>Bacteria</taxon>
        <taxon>Pseudomonadati</taxon>
        <taxon>Pseudomonadota</taxon>
        <taxon>Alphaproteobacteria</taxon>
        <taxon>Rhodobacterales</taxon>
        <taxon>Roseobacteraceae</taxon>
        <taxon>Leisingera</taxon>
    </lineage>
</organism>
<dbReference type="AlphaFoldDB" id="A0A9Q9M219"/>
<dbReference type="KEGG" id="lcae:K3721_13965"/>
<accession>A0A9Q9M219</accession>
<gene>
    <name evidence="1" type="ORF">K3721_13965</name>
</gene>
<proteinExistence type="predicted"/>
<name>A0A9Q9M219_LEICA</name>
<sequence length="137" mass="15719">MNHQMNENLVRIMRAENLLHLVCEEALSEYVWECGSRESAIARLSTQFLFVDKIVQADSDGDMEVNWGVSISSDIAENDQHYLTRYNAAESPEAFEILLDAVQDPDNLSSLVQFVADDWDDEEHFRVFCETQTEAEL</sequence>
<dbReference type="Proteomes" id="UP001058713">
    <property type="component" value="Chromosome"/>
</dbReference>
<dbReference type="RefSeq" id="WP_259970816.1">
    <property type="nucleotide sequence ID" value="NZ_CP081070.1"/>
</dbReference>
<evidence type="ECO:0000313" key="2">
    <source>
        <dbReference type="Proteomes" id="UP001058713"/>
    </source>
</evidence>
<dbReference type="EMBL" id="CP081070">
    <property type="protein sequence ID" value="UWQ53108.1"/>
    <property type="molecule type" value="Genomic_DNA"/>
</dbReference>
<reference evidence="1" key="1">
    <citation type="submission" date="2021-08" db="EMBL/GenBank/DDBJ databases">
        <authorList>
            <person name="Nwanade C."/>
            <person name="Wang M."/>
            <person name="Masoudi A."/>
            <person name="Yu Z."/>
            <person name="Liu J."/>
        </authorList>
    </citation>
    <scope>NUCLEOTIDE SEQUENCE</scope>
    <source>
        <strain evidence="1">S122</strain>
    </source>
</reference>
<protein>
    <submittedName>
        <fullName evidence="1">Uncharacterized protein</fullName>
    </submittedName>
</protein>
<evidence type="ECO:0000313" key="1">
    <source>
        <dbReference type="EMBL" id="UWQ53108.1"/>
    </source>
</evidence>